<keyword evidence="4" id="KW-0677">Repeat</keyword>
<organism evidence="8 9">
    <name type="scientific">Caenispirillum salinarum AK4</name>
    <dbReference type="NCBI Taxonomy" id="1238182"/>
    <lineage>
        <taxon>Bacteria</taxon>
        <taxon>Pseudomonadati</taxon>
        <taxon>Pseudomonadota</taxon>
        <taxon>Alphaproteobacteria</taxon>
        <taxon>Rhodospirillales</taxon>
        <taxon>Novispirillaceae</taxon>
        <taxon>Caenispirillum</taxon>
    </lineage>
</organism>
<proteinExistence type="predicted"/>
<dbReference type="eggNOG" id="COG2897">
    <property type="taxonomic scope" value="Bacteria"/>
</dbReference>
<dbReference type="Gene3D" id="3.40.250.10">
    <property type="entry name" value="Rhodanese-like domain"/>
    <property type="match status" value="2"/>
</dbReference>
<evidence type="ECO:0000256" key="6">
    <source>
        <dbReference type="RuleBase" id="RU000507"/>
    </source>
</evidence>
<dbReference type="OrthoDB" id="9781034at2"/>
<dbReference type="Proteomes" id="UP000009881">
    <property type="component" value="Unassembled WGS sequence"/>
</dbReference>
<dbReference type="InterPro" id="IPR045078">
    <property type="entry name" value="TST/MPST-like"/>
</dbReference>
<evidence type="ECO:0000256" key="2">
    <source>
        <dbReference type="ARBA" id="ARBA00022490"/>
    </source>
</evidence>
<dbReference type="STRING" id="1238182.C882_1015"/>
<dbReference type="GO" id="GO:0005737">
    <property type="term" value="C:cytoplasm"/>
    <property type="evidence" value="ECO:0007669"/>
    <property type="project" value="UniProtKB-SubCell"/>
</dbReference>
<dbReference type="PROSITE" id="PS50206">
    <property type="entry name" value="RHODANESE_3"/>
    <property type="match status" value="2"/>
</dbReference>
<evidence type="ECO:0000313" key="9">
    <source>
        <dbReference type="Proteomes" id="UP000009881"/>
    </source>
</evidence>
<dbReference type="FunFam" id="3.40.250.10:FF:000015">
    <property type="entry name" value="Sulfurtransferase"/>
    <property type="match status" value="1"/>
</dbReference>
<feature type="domain" description="Rhodanese" evidence="7">
    <location>
        <begin position="168"/>
        <end position="283"/>
    </location>
</feature>
<comment type="subcellular location">
    <subcellularLocation>
        <location evidence="1">Cytoplasm</location>
    </subcellularLocation>
</comment>
<keyword evidence="2" id="KW-0963">Cytoplasm</keyword>
<gene>
    <name evidence="8" type="ORF">C882_1015</name>
</gene>
<dbReference type="Pfam" id="PF00581">
    <property type="entry name" value="Rhodanese"/>
    <property type="match status" value="2"/>
</dbReference>
<dbReference type="SMART" id="SM00450">
    <property type="entry name" value="RHOD"/>
    <property type="match status" value="2"/>
</dbReference>
<accession>K9HIJ4</accession>
<dbReference type="SUPFAM" id="SSF52821">
    <property type="entry name" value="Rhodanese/Cell cycle control phosphatase"/>
    <property type="match status" value="2"/>
</dbReference>
<dbReference type="GO" id="GO:0004792">
    <property type="term" value="F:thiosulfate-cyanide sulfurtransferase activity"/>
    <property type="evidence" value="ECO:0007669"/>
    <property type="project" value="InterPro"/>
</dbReference>
<comment type="catalytic activity">
    <reaction evidence="5">
        <text>2-oxo-3-sulfanylpropanoate + [thioredoxin]-dithiol = [thioredoxin]-disulfide + hydrogen sulfide + pyruvate + H(+)</text>
        <dbReference type="Rhea" id="RHEA:21740"/>
        <dbReference type="Rhea" id="RHEA-COMP:10698"/>
        <dbReference type="Rhea" id="RHEA-COMP:10700"/>
        <dbReference type="ChEBI" id="CHEBI:15361"/>
        <dbReference type="ChEBI" id="CHEBI:15378"/>
        <dbReference type="ChEBI" id="CHEBI:29919"/>
        <dbReference type="ChEBI" id="CHEBI:29950"/>
        <dbReference type="ChEBI" id="CHEBI:50058"/>
        <dbReference type="ChEBI" id="CHEBI:57678"/>
        <dbReference type="EC" id="2.8.1.2"/>
    </reaction>
    <physiologicalReaction direction="left-to-right" evidence="5">
        <dbReference type="Rhea" id="RHEA:21741"/>
    </physiologicalReaction>
</comment>
<dbReference type="InterPro" id="IPR001307">
    <property type="entry name" value="Thiosulphate_STrfase_CS"/>
</dbReference>
<dbReference type="FunFam" id="3.40.250.10:FF:000001">
    <property type="entry name" value="Sulfurtransferase"/>
    <property type="match status" value="1"/>
</dbReference>
<evidence type="ECO:0000256" key="5">
    <source>
        <dbReference type="ARBA" id="ARBA00051793"/>
    </source>
</evidence>
<evidence type="ECO:0000256" key="3">
    <source>
        <dbReference type="ARBA" id="ARBA00022679"/>
    </source>
</evidence>
<dbReference type="InterPro" id="IPR036873">
    <property type="entry name" value="Rhodanese-like_dom_sf"/>
</dbReference>
<dbReference type="PANTHER" id="PTHR11364">
    <property type="entry name" value="THIOSULFATE SULFERTANSFERASE"/>
    <property type="match status" value="1"/>
</dbReference>
<feature type="domain" description="Rhodanese" evidence="7">
    <location>
        <begin position="20"/>
        <end position="138"/>
    </location>
</feature>
<evidence type="ECO:0000256" key="4">
    <source>
        <dbReference type="ARBA" id="ARBA00022737"/>
    </source>
</evidence>
<comment type="caution">
    <text evidence="8">The sequence shown here is derived from an EMBL/GenBank/DDBJ whole genome shotgun (WGS) entry which is preliminary data.</text>
</comment>
<protein>
    <recommendedName>
        <fullName evidence="6">Sulfurtransferase</fullName>
    </recommendedName>
</protein>
<reference evidence="8 9" key="1">
    <citation type="journal article" date="2013" name="Genome Announc.">
        <title>Draft Genome Sequence of an Alphaproteobacterium, Caenispirillum salinarum AK4(T), Isolated from a Solar Saltern.</title>
        <authorList>
            <person name="Khatri I."/>
            <person name="Singh A."/>
            <person name="Korpole S."/>
            <person name="Pinnaka A.K."/>
            <person name="Subramanian S."/>
        </authorList>
    </citation>
    <scope>NUCLEOTIDE SEQUENCE [LARGE SCALE GENOMIC DNA]</scope>
    <source>
        <strain evidence="8 9">AK4</strain>
    </source>
</reference>
<dbReference type="RefSeq" id="WP_009541671.1">
    <property type="nucleotide sequence ID" value="NZ_ANHY01000016.1"/>
</dbReference>
<dbReference type="AlphaFoldDB" id="K9HIJ4"/>
<dbReference type="PANTHER" id="PTHR11364:SF27">
    <property type="entry name" value="SULFURTRANSFERASE"/>
    <property type="match status" value="1"/>
</dbReference>
<dbReference type="PROSITE" id="PS00683">
    <property type="entry name" value="RHODANESE_2"/>
    <property type="match status" value="1"/>
</dbReference>
<sequence length="284" mass="31090">MTDANPDALVSTDWLKQRIDAPDVRVVDATSFLPTTPRDAKAEYRECHIPGAVFFDIDEIADTASDLPHMLPDQTKFASKVRKLGLGDGNTLVVYDSNGGGMAAARVWWMFRVYGARSVFVLDGGLPKWQREGGATEDIPPVPTPRHFTARMDTTLVRDIDAMKANLDSQREQVVDVRSADRYAGTADEPRPAKHKGHIPGALNLPWPELFDGETGEMLPAPALRERFTKAGIDLGRPVVAYCGSGVTACVLPLAAYRLGKRDVAVYDGSWAEWGNRDDVPVEA</sequence>
<dbReference type="PROSITE" id="PS00380">
    <property type="entry name" value="RHODANESE_1"/>
    <property type="match status" value="1"/>
</dbReference>
<dbReference type="PATRIC" id="fig|1238182.3.peg.3229"/>
<keyword evidence="3 6" id="KW-0808">Transferase</keyword>
<evidence type="ECO:0000259" key="7">
    <source>
        <dbReference type="PROSITE" id="PS50206"/>
    </source>
</evidence>
<dbReference type="CDD" id="cd01448">
    <property type="entry name" value="TST_Repeat_1"/>
    <property type="match status" value="1"/>
</dbReference>
<evidence type="ECO:0000313" key="8">
    <source>
        <dbReference type="EMBL" id="EKV28441.1"/>
    </source>
</evidence>
<dbReference type="EMBL" id="ANHY01000016">
    <property type="protein sequence ID" value="EKV28441.1"/>
    <property type="molecule type" value="Genomic_DNA"/>
</dbReference>
<dbReference type="NCBIfam" id="NF008557">
    <property type="entry name" value="PRK11493.1"/>
    <property type="match status" value="1"/>
</dbReference>
<name>K9HIJ4_9PROT</name>
<dbReference type="CDD" id="cd01449">
    <property type="entry name" value="TST_Repeat_2"/>
    <property type="match status" value="1"/>
</dbReference>
<dbReference type="InterPro" id="IPR001763">
    <property type="entry name" value="Rhodanese-like_dom"/>
</dbReference>
<dbReference type="GO" id="GO:0016784">
    <property type="term" value="F:3-mercaptopyruvate sulfurtransferase activity"/>
    <property type="evidence" value="ECO:0007669"/>
    <property type="project" value="UniProtKB-EC"/>
</dbReference>
<evidence type="ECO:0000256" key="1">
    <source>
        <dbReference type="ARBA" id="ARBA00004496"/>
    </source>
</evidence>
<keyword evidence="9" id="KW-1185">Reference proteome</keyword>